<dbReference type="Pfam" id="PF25166">
    <property type="entry name" value="CoiA_C"/>
    <property type="match status" value="1"/>
</dbReference>
<evidence type="ECO:0000259" key="3">
    <source>
        <dbReference type="Pfam" id="PF25166"/>
    </source>
</evidence>
<dbReference type="InterPro" id="IPR057253">
    <property type="entry name" value="CoiA-like_N"/>
</dbReference>
<dbReference type="PIRSF" id="PIRSF007487">
    <property type="entry name" value="Competence-induced_CoiA_bac"/>
    <property type="match status" value="1"/>
</dbReference>
<sequence>MFSALDDHGVPCVLYRRSTKEIEHLKKGGPFYCPMCEEAVQLRLSTKRAPHFAHLPRSSCSYKGESLRHQKGKLMLFEWLHRQKLKPKLEHFLPAIGQRPDVYVEWKTYKFALEFQCSVISPAEVKRRTRHYQKAGIVPLWIISEDKVKGKPPLLSFSEFLRNFIYCFDNHLHFYTFSPESKRFSILDIHQSLSSRKILVRPRSTFLPSLSFPDLFRAREASIQWEWWERSVYRYRTTPILRPSGKDRQFLQFLYLNRIHYSLIPSVCFLPLRYQPLYDKPAHLWQTRAIVSHFLPLKKGEILRMPSIPVRDILGKKTIDLMDEYLEELAYLGYAVKKGECWYKQSDIPFSQNIEQALRQDKELMIQLKHRDDKP</sequence>
<dbReference type="InterPro" id="IPR010330">
    <property type="entry name" value="CoiA_nuc"/>
</dbReference>
<evidence type="ECO:0000259" key="2">
    <source>
        <dbReference type="Pfam" id="PF25164"/>
    </source>
</evidence>
<organism evidence="4 5">
    <name type="scientific">Salimicrobium halophilum</name>
    <dbReference type="NCBI Taxonomy" id="86666"/>
    <lineage>
        <taxon>Bacteria</taxon>
        <taxon>Bacillati</taxon>
        <taxon>Bacillota</taxon>
        <taxon>Bacilli</taxon>
        <taxon>Bacillales</taxon>
        <taxon>Bacillaceae</taxon>
        <taxon>Salimicrobium</taxon>
    </lineage>
</organism>
<keyword evidence="5" id="KW-1185">Reference proteome</keyword>
<proteinExistence type="predicted"/>
<reference evidence="5" key="1">
    <citation type="submission" date="2016-10" db="EMBL/GenBank/DDBJ databases">
        <authorList>
            <person name="Varghese N."/>
            <person name="Submissions S."/>
        </authorList>
    </citation>
    <scope>NUCLEOTIDE SEQUENCE [LARGE SCALE GENOMIC DNA]</scope>
    <source>
        <strain evidence="5">DSM 4771</strain>
    </source>
</reference>
<dbReference type="Pfam" id="PF06054">
    <property type="entry name" value="CoiA_nuc"/>
    <property type="match status" value="1"/>
</dbReference>
<evidence type="ECO:0000313" key="5">
    <source>
        <dbReference type="Proteomes" id="UP000199225"/>
    </source>
</evidence>
<gene>
    <name evidence="4" type="ORF">SAMN04490247_1960</name>
</gene>
<dbReference type="AlphaFoldDB" id="A0A1G8TU25"/>
<dbReference type="Pfam" id="PF25164">
    <property type="entry name" value="CoiA_N"/>
    <property type="match status" value="1"/>
</dbReference>
<feature type="domain" description="Competence protein CoiA nuclease-like" evidence="1">
    <location>
        <begin position="65"/>
        <end position="218"/>
    </location>
</feature>
<protein>
    <submittedName>
        <fullName evidence="4">Competence protein CoiA-like family, contains a predicted nuclease domain</fullName>
    </submittedName>
</protein>
<dbReference type="EMBL" id="FNEV01000005">
    <property type="protein sequence ID" value="SDJ44884.1"/>
    <property type="molecule type" value="Genomic_DNA"/>
</dbReference>
<feature type="domain" description="Competence protein CoiA-like N-terminal" evidence="2">
    <location>
        <begin position="16"/>
        <end position="62"/>
    </location>
</feature>
<dbReference type="InterPro" id="IPR057252">
    <property type="entry name" value="CoiA_C"/>
</dbReference>
<accession>A0A1G8TU25</accession>
<dbReference type="InterPro" id="IPR021176">
    <property type="entry name" value="Competence-induced_CoiA"/>
</dbReference>
<evidence type="ECO:0000313" key="4">
    <source>
        <dbReference type="EMBL" id="SDJ44884.1"/>
    </source>
</evidence>
<evidence type="ECO:0000259" key="1">
    <source>
        <dbReference type="Pfam" id="PF06054"/>
    </source>
</evidence>
<name>A0A1G8TU25_9BACI</name>
<dbReference type="STRING" id="86666.SAMN04490247_1960"/>
<dbReference type="RefSeq" id="WP_176757487.1">
    <property type="nucleotide sequence ID" value="NZ_FNEV01000005.1"/>
</dbReference>
<feature type="domain" description="Competence protein CoiA C-terminal" evidence="3">
    <location>
        <begin position="226"/>
        <end position="299"/>
    </location>
</feature>
<dbReference type="Proteomes" id="UP000199225">
    <property type="component" value="Unassembled WGS sequence"/>
</dbReference>